<keyword evidence="3 9" id="KW-0547">Nucleotide-binding</keyword>
<evidence type="ECO:0000256" key="6">
    <source>
        <dbReference type="ARBA" id="ARBA00023125"/>
    </source>
</evidence>
<evidence type="ECO:0000256" key="5">
    <source>
        <dbReference type="ARBA" id="ARBA00022840"/>
    </source>
</evidence>
<dbReference type="InterPro" id="IPR036678">
    <property type="entry name" value="MutS_con_dom_sf"/>
</dbReference>
<keyword evidence="7 9" id="KW-0234">DNA repair</keyword>
<dbReference type="Proteomes" id="UP000769157">
    <property type="component" value="Unassembled WGS sequence"/>
</dbReference>
<dbReference type="PROSITE" id="PS00486">
    <property type="entry name" value="DNA_MISMATCH_REPAIR_2"/>
    <property type="match status" value="1"/>
</dbReference>
<dbReference type="SMART" id="SM00533">
    <property type="entry name" value="MUTSd"/>
    <property type="match status" value="1"/>
</dbReference>
<dbReference type="GeneID" id="70232926"/>
<feature type="domain" description="DNA mismatch repair proteins mutS family" evidence="10">
    <location>
        <begin position="750"/>
        <end position="766"/>
    </location>
</feature>
<dbReference type="InterPro" id="IPR011184">
    <property type="entry name" value="DNA_mismatch_repair_Msh2"/>
</dbReference>
<dbReference type="SMART" id="SM00534">
    <property type="entry name" value="MUTSac"/>
    <property type="match status" value="1"/>
</dbReference>
<dbReference type="Gene3D" id="3.40.1170.10">
    <property type="entry name" value="DNA repair protein MutS, domain I"/>
    <property type="match status" value="1"/>
</dbReference>
<dbReference type="InterPro" id="IPR007695">
    <property type="entry name" value="DNA_mismatch_repair_MutS-lik_N"/>
</dbReference>
<keyword evidence="4 9" id="KW-0227">DNA damage</keyword>
<dbReference type="InterPro" id="IPR007861">
    <property type="entry name" value="DNA_mismatch_repair_MutS_clamp"/>
</dbReference>
<dbReference type="EMBL" id="JAEUBE010000087">
    <property type="protein sequence ID" value="KAH3670443.1"/>
    <property type="molecule type" value="Genomic_DNA"/>
</dbReference>
<evidence type="ECO:0000313" key="12">
    <source>
        <dbReference type="Proteomes" id="UP000769157"/>
    </source>
</evidence>
<evidence type="ECO:0000313" key="11">
    <source>
        <dbReference type="EMBL" id="KAH3670443.1"/>
    </source>
</evidence>
<dbReference type="PANTHER" id="PTHR11361:SF35">
    <property type="entry name" value="DNA MISMATCH REPAIR PROTEIN MSH2"/>
    <property type="match status" value="1"/>
</dbReference>
<dbReference type="InterPro" id="IPR007860">
    <property type="entry name" value="DNA_mmatch_repair_MutS_con_dom"/>
</dbReference>
<comment type="similarity">
    <text evidence="2 9">Belongs to the DNA mismatch repair MutS family.</text>
</comment>
<dbReference type="PIRSF" id="PIRSF005813">
    <property type="entry name" value="MSH2"/>
    <property type="match status" value="1"/>
</dbReference>
<reference evidence="11" key="2">
    <citation type="submission" date="2021-01" db="EMBL/GenBank/DDBJ databases">
        <authorList>
            <person name="Schikora-Tamarit M.A."/>
        </authorList>
    </citation>
    <scope>NUCLEOTIDE SEQUENCE</scope>
    <source>
        <strain evidence="11">CBS6075</strain>
    </source>
</reference>
<dbReference type="InterPro" id="IPR036187">
    <property type="entry name" value="DNA_mismatch_repair_MutS_sf"/>
</dbReference>
<dbReference type="Pfam" id="PF01624">
    <property type="entry name" value="MutS_I"/>
    <property type="match status" value="1"/>
</dbReference>
<dbReference type="Gene3D" id="3.30.420.110">
    <property type="entry name" value="MutS, connector domain"/>
    <property type="match status" value="1"/>
</dbReference>
<evidence type="ECO:0000256" key="4">
    <source>
        <dbReference type="ARBA" id="ARBA00022763"/>
    </source>
</evidence>
<dbReference type="Gene3D" id="3.40.50.300">
    <property type="entry name" value="P-loop containing nucleotide triphosphate hydrolases"/>
    <property type="match status" value="1"/>
</dbReference>
<evidence type="ECO:0000256" key="9">
    <source>
        <dbReference type="RuleBase" id="RU003756"/>
    </source>
</evidence>
<dbReference type="InterPro" id="IPR007696">
    <property type="entry name" value="DNA_mismatch_repair_MutS_core"/>
</dbReference>
<accession>A0A9P8T8M9</accession>
<dbReference type="GO" id="GO:0032301">
    <property type="term" value="C:MutSalpha complex"/>
    <property type="evidence" value="ECO:0007669"/>
    <property type="project" value="TreeGrafter"/>
</dbReference>
<name>A0A9P8T8M9_9ASCO</name>
<dbReference type="RefSeq" id="XP_046063868.1">
    <property type="nucleotide sequence ID" value="XM_046209110.1"/>
</dbReference>
<protein>
    <recommendedName>
        <fullName evidence="10">DNA mismatch repair proteins mutS family domain-containing protein</fullName>
    </recommendedName>
</protein>
<evidence type="ECO:0000259" key="10">
    <source>
        <dbReference type="PROSITE" id="PS00486"/>
    </source>
</evidence>
<gene>
    <name evidence="11" type="ORF">OGAPHI_000958</name>
</gene>
<dbReference type="FunFam" id="3.30.420.110:FF:000002">
    <property type="entry name" value="DNA mismatch repair protein"/>
    <property type="match status" value="1"/>
</dbReference>
<dbReference type="FunFam" id="1.10.1420.10:FF:000015">
    <property type="entry name" value="DNA mismatch repair protein Msh2"/>
    <property type="match status" value="1"/>
</dbReference>
<dbReference type="OrthoDB" id="295033at2759"/>
<dbReference type="InterPro" id="IPR045076">
    <property type="entry name" value="MutS"/>
</dbReference>
<dbReference type="AlphaFoldDB" id="A0A9P8T8M9"/>
<comment type="subcellular location">
    <subcellularLocation>
        <location evidence="1">Nucleus</location>
    </subcellularLocation>
</comment>
<dbReference type="GO" id="GO:0006298">
    <property type="term" value="P:mismatch repair"/>
    <property type="evidence" value="ECO:0007669"/>
    <property type="project" value="InterPro"/>
</dbReference>
<dbReference type="GO" id="GO:0030983">
    <property type="term" value="F:mismatched DNA binding"/>
    <property type="evidence" value="ECO:0007669"/>
    <property type="project" value="InterPro"/>
</dbReference>
<evidence type="ECO:0000256" key="8">
    <source>
        <dbReference type="ARBA" id="ARBA00023242"/>
    </source>
</evidence>
<dbReference type="GO" id="GO:0140664">
    <property type="term" value="F:ATP-dependent DNA damage sensor activity"/>
    <property type="evidence" value="ECO:0007669"/>
    <property type="project" value="InterPro"/>
</dbReference>
<keyword evidence="6 9" id="KW-0238">DNA-binding</keyword>
<dbReference type="GO" id="GO:0006312">
    <property type="term" value="P:mitotic recombination"/>
    <property type="evidence" value="ECO:0007669"/>
    <property type="project" value="TreeGrafter"/>
</dbReference>
<dbReference type="PANTHER" id="PTHR11361">
    <property type="entry name" value="DNA MISMATCH REPAIR PROTEIN MUTS FAMILY MEMBER"/>
    <property type="match status" value="1"/>
</dbReference>
<proteinExistence type="inferred from homology"/>
<dbReference type="Pfam" id="PF00488">
    <property type="entry name" value="MutS_V"/>
    <property type="match status" value="1"/>
</dbReference>
<evidence type="ECO:0000256" key="2">
    <source>
        <dbReference type="ARBA" id="ARBA00006271"/>
    </source>
</evidence>
<dbReference type="Pfam" id="PF05190">
    <property type="entry name" value="MutS_IV"/>
    <property type="match status" value="1"/>
</dbReference>
<reference evidence="11" key="1">
    <citation type="journal article" date="2021" name="Open Biol.">
        <title>Shared evolutionary footprints suggest mitochondrial oxidative damage underlies multiple complex I losses in fungi.</title>
        <authorList>
            <person name="Schikora-Tamarit M.A."/>
            <person name="Marcet-Houben M."/>
            <person name="Nosek J."/>
            <person name="Gabaldon T."/>
        </authorList>
    </citation>
    <scope>NUCLEOTIDE SEQUENCE</scope>
    <source>
        <strain evidence="11">CBS6075</strain>
    </source>
</reference>
<sequence>MSSIRPELKFSDERDQTSFYSKYFRLPPKTARTLRVVDKGDYYIVLDEDAELVADLIYKTQSVVKTATAEKKTVQYITLSPAVFANLLKLVVVDSGHKLEIYSKNWDNMRTASPGNLSEIEELINTADLNAVSILAALKLVSNSAEGKRIGLSFYDPNAKFLGVTEFLDNDLFSNLEALLIQTGVKECLVPASGTTDTDLDKVKQLIDRCDIVVSECRSADFTDKNIDQDLIRLTGNELVLSTNEISSLNVGLGCCNAILSYLSLLSDSSNFGSLQIAKYDLEQFMKLDYAAVRAVNLFPPPNYNNSMNKTSSLFGLLNNCKSVGGTRLLSQWLKQPLVDVAEIENRHAIVGHLIDDLNLRESLQSQFLNEVPDIARLVKRLASPRGTKSLDDVIRLYQLCVRLPDLLDFLHISMDSLSESDENIKQLFEKTWIVPVTEYAGSLAKFQEMVETTIDLDSLDNASSAHSSMVAINPEFDASLMEINQKIEQVKSEMKHIHQQASDDLGMELDKKLKLEVHHVHGWCFRLTRNDSSCLRGNKSYRELSTVKAGVYFTTSTLSELNSEIKSLEEQYASGQSEVVKEIVSITTTYSSILLKLSVELSKLDVLVSFAHTCAFAPVPYTRPAKVHNLDSSERRVVLKEARHPCLEQQDGLSFISNDIEFARDSAEFLVITGPNMGGKSTYIRTMGVIALMNQIGCYIPAAEGAEICIFDSVLARVGASDSQLKGVSTFMAEMLEMSSILKSASSNSLIIVDELGRGTSTYDGFGLAWAISEHICKNVRAFTLFATHFYELTALADQYECVRNLHVVAHTDTTAESKNITLLYKVEPGVSDQSFGVNVAEIVKFPRKIIEMAKRKASDLDEIKNSTAKKTKFDTGEILRGNEVLKKALKAWKARVEQRGGLEKLSPDEVEQELRDVVESDYKSEFQSGVLREMLSL</sequence>
<comment type="caution">
    <text evidence="11">The sequence shown here is derived from an EMBL/GenBank/DDBJ whole genome shotgun (WGS) entry which is preliminary data.</text>
</comment>
<organism evidence="11 12">
    <name type="scientific">Ogataea philodendri</name>
    <dbReference type="NCBI Taxonomy" id="1378263"/>
    <lineage>
        <taxon>Eukaryota</taxon>
        <taxon>Fungi</taxon>
        <taxon>Dikarya</taxon>
        <taxon>Ascomycota</taxon>
        <taxon>Saccharomycotina</taxon>
        <taxon>Pichiomycetes</taxon>
        <taxon>Pichiales</taxon>
        <taxon>Pichiaceae</taxon>
        <taxon>Ogataea</taxon>
    </lineage>
</organism>
<keyword evidence="8" id="KW-0539">Nucleus</keyword>
<dbReference type="InterPro" id="IPR016151">
    <property type="entry name" value="DNA_mismatch_repair_MutS_N"/>
</dbReference>
<dbReference type="Pfam" id="PF05188">
    <property type="entry name" value="MutS_II"/>
    <property type="match status" value="1"/>
</dbReference>
<dbReference type="SUPFAM" id="SSF48334">
    <property type="entry name" value="DNA repair protein MutS, domain III"/>
    <property type="match status" value="1"/>
</dbReference>
<dbReference type="Pfam" id="PF05192">
    <property type="entry name" value="MutS_III"/>
    <property type="match status" value="1"/>
</dbReference>
<dbReference type="Gene3D" id="1.10.1420.10">
    <property type="match status" value="2"/>
</dbReference>
<comment type="function">
    <text evidence="9">Component of the post-replicative DNA mismatch repair system (MMR).</text>
</comment>
<dbReference type="SUPFAM" id="SSF52540">
    <property type="entry name" value="P-loop containing nucleoside triphosphate hydrolases"/>
    <property type="match status" value="1"/>
</dbReference>
<evidence type="ECO:0000256" key="3">
    <source>
        <dbReference type="ARBA" id="ARBA00022741"/>
    </source>
</evidence>
<keyword evidence="5" id="KW-0067">ATP-binding</keyword>
<keyword evidence="12" id="KW-1185">Reference proteome</keyword>
<evidence type="ECO:0000256" key="1">
    <source>
        <dbReference type="ARBA" id="ARBA00004123"/>
    </source>
</evidence>
<evidence type="ECO:0000256" key="7">
    <source>
        <dbReference type="ARBA" id="ARBA00023204"/>
    </source>
</evidence>
<dbReference type="GO" id="GO:0005524">
    <property type="term" value="F:ATP binding"/>
    <property type="evidence" value="ECO:0007669"/>
    <property type="project" value="UniProtKB-KW"/>
</dbReference>
<dbReference type="InterPro" id="IPR000432">
    <property type="entry name" value="DNA_mismatch_repair_MutS_C"/>
</dbReference>
<dbReference type="InterPro" id="IPR027417">
    <property type="entry name" value="P-loop_NTPase"/>
</dbReference>